<name>A0AA48GQT0_9BACT</name>
<organism evidence="4 5">
    <name type="scientific">Mesoterricola sediminis</name>
    <dbReference type="NCBI Taxonomy" id="2927980"/>
    <lineage>
        <taxon>Bacteria</taxon>
        <taxon>Pseudomonadati</taxon>
        <taxon>Acidobacteriota</taxon>
        <taxon>Holophagae</taxon>
        <taxon>Holophagales</taxon>
        <taxon>Holophagaceae</taxon>
        <taxon>Mesoterricola</taxon>
    </lineage>
</organism>
<evidence type="ECO:0000256" key="2">
    <source>
        <dbReference type="ARBA" id="ARBA00022801"/>
    </source>
</evidence>
<dbReference type="Proteomes" id="UP001228113">
    <property type="component" value="Chromosome"/>
</dbReference>
<dbReference type="PANTHER" id="PTHR11559">
    <property type="entry name" value="CARBOXYLESTERASE"/>
    <property type="match status" value="1"/>
</dbReference>
<dbReference type="InterPro" id="IPR019819">
    <property type="entry name" value="Carboxylesterase_B_CS"/>
</dbReference>
<dbReference type="SMART" id="SM00409">
    <property type="entry name" value="IG"/>
    <property type="match status" value="2"/>
</dbReference>
<evidence type="ECO:0000256" key="1">
    <source>
        <dbReference type="ARBA" id="ARBA00005964"/>
    </source>
</evidence>
<dbReference type="KEGG" id="msea:METESE_25040"/>
<keyword evidence="2" id="KW-0378">Hydrolase</keyword>
<dbReference type="GO" id="GO:0016787">
    <property type="term" value="F:hydrolase activity"/>
    <property type="evidence" value="ECO:0007669"/>
    <property type="project" value="UniProtKB-KW"/>
</dbReference>
<dbReference type="InterPro" id="IPR029058">
    <property type="entry name" value="AB_hydrolase_fold"/>
</dbReference>
<dbReference type="InterPro" id="IPR013098">
    <property type="entry name" value="Ig_I-set"/>
</dbReference>
<comment type="similarity">
    <text evidence="1">Belongs to the type-B carboxylesterase/lipase family.</text>
</comment>
<dbReference type="AlphaFoldDB" id="A0AA48GQT0"/>
<dbReference type="PROSITE" id="PS51257">
    <property type="entry name" value="PROKAR_LIPOPROTEIN"/>
    <property type="match status" value="1"/>
</dbReference>
<keyword evidence="5" id="KW-1185">Reference proteome</keyword>
<gene>
    <name evidence="4" type="ORF">METESE_25040</name>
</gene>
<dbReference type="Pfam" id="PF00135">
    <property type="entry name" value="COesterase"/>
    <property type="match status" value="1"/>
</dbReference>
<dbReference type="SUPFAM" id="SSF53474">
    <property type="entry name" value="alpha/beta-Hydrolases"/>
    <property type="match status" value="1"/>
</dbReference>
<evidence type="ECO:0000259" key="3">
    <source>
        <dbReference type="PROSITE" id="PS50835"/>
    </source>
</evidence>
<dbReference type="Gene3D" id="3.40.50.1820">
    <property type="entry name" value="alpha/beta hydrolase"/>
    <property type="match status" value="1"/>
</dbReference>
<evidence type="ECO:0000313" key="5">
    <source>
        <dbReference type="Proteomes" id="UP001228113"/>
    </source>
</evidence>
<dbReference type="SUPFAM" id="SSF48726">
    <property type="entry name" value="Immunoglobulin"/>
    <property type="match status" value="2"/>
</dbReference>
<dbReference type="InterPro" id="IPR036179">
    <property type="entry name" value="Ig-like_dom_sf"/>
</dbReference>
<sequence length="717" mass="72668">MTFRRPFRPLGLARTLGLLLATLLTACGGGGGSSSGPVAPAITSQPAALTVTEGQAASLTVGATGTAPLAYQWKKGGTNVGSNSATFSLAAAQVADAGSYTVTVSNAAGSVTSLPAALTVNAAGAGPAITAQPADAVVTTGQAAVFSAGASGTPAPALQWQTSLDGTVWTDVAGATSDTCRFSAVTLADQGRRVRLRATNAGGTATSAAAVLQVLPLGQAVTGAGLVQGQAFTGGYEFLGIPYAAPPVGALRWKAPADPAPWAGLLATQAFKPRCPQLQFPQGSTTGTPLGDEDCLYLNVWTPDVSTPSLPVLVFLHGGAHQQGGPDEEAQGAQLYLGRHLAARGPAVVVTPEFRVGPLGYLVHPGLEAESATATAGNYGVLDQIKALAWVKANIARFGGDPARVLVFGQSAGAVDAGNLLLAPAAAGLFQRVAMESGMPVLGGYAAARTAGSAWASSLSSAATDAGKIAELRALSWQTLVATETNPLAGGIVSQAWQPVQDGTVFPLGADAAFASGAFNKVPVIIGSTADEMSLSAPATVTPAQVDALITAYVPSAYRAQARTLYPAGTTNAEARNAYVQILTDAQFTAGVRRAARAIGAWPASPVWRYFFSHTQAGSYASLGAYHGIDLFYVFNTLEDTTYAKLGLSTAADAGVAQAMLAYWTAFAAQGAPLASGQPAWPAQQAGQDAYLAIGDTLDGTQVGVRTAQCDFWDALR</sequence>
<dbReference type="Pfam" id="PF07679">
    <property type="entry name" value="I-set"/>
    <property type="match status" value="1"/>
</dbReference>
<dbReference type="PROSITE" id="PS00122">
    <property type="entry name" value="CARBOXYLESTERASE_B_1"/>
    <property type="match status" value="1"/>
</dbReference>
<dbReference type="RefSeq" id="WP_316410323.1">
    <property type="nucleotide sequence ID" value="NZ_AP027081.1"/>
</dbReference>
<dbReference type="InterPro" id="IPR007110">
    <property type="entry name" value="Ig-like_dom"/>
</dbReference>
<evidence type="ECO:0000313" key="4">
    <source>
        <dbReference type="EMBL" id="BDU77546.1"/>
    </source>
</evidence>
<proteinExistence type="inferred from homology"/>
<reference evidence="4" key="1">
    <citation type="journal article" date="2023" name="Int. J. Syst. Evol. Microbiol.">
        <title>Mesoterricola silvestris gen. nov., sp. nov., Mesoterricola sediminis sp. nov., Geothrix oryzae sp. nov., Geothrix edaphica sp. nov., Geothrix rubra sp. nov., and Geothrix limicola sp. nov., six novel members of Acidobacteriota isolated from soils.</title>
        <authorList>
            <person name="Itoh H."/>
            <person name="Sugisawa Y."/>
            <person name="Mise K."/>
            <person name="Xu Z."/>
            <person name="Kuniyasu M."/>
            <person name="Ushijima N."/>
            <person name="Kawano K."/>
            <person name="Kobayashi E."/>
            <person name="Shiratori Y."/>
            <person name="Masuda Y."/>
            <person name="Senoo K."/>
        </authorList>
    </citation>
    <scope>NUCLEOTIDE SEQUENCE</scope>
    <source>
        <strain evidence="4">W786</strain>
    </source>
</reference>
<dbReference type="InterPro" id="IPR019826">
    <property type="entry name" value="Carboxylesterase_B_AS"/>
</dbReference>
<feature type="domain" description="Ig-like" evidence="3">
    <location>
        <begin position="40"/>
        <end position="119"/>
    </location>
</feature>
<protein>
    <recommendedName>
        <fullName evidence="3">Ig-like domain-containing protein</fullName>
    </recommendedName>
</protein>
<dbReference type="InterPro" id="IPR003599">
    <property type="entry name" value="Ig_sub"/>
</dbReference>
<accession>A0AA48GQT0</accession>
<dbReference type="InterPro" id="IPR002018">
    <property type="entry name" value="CarbesteraseB"/>
</dbReference>
<dbReference type="PROSITE" id="PS00941">
    <property type="entry name" value="CARBOXYLESTERASE_B_2"/>
    <property type="match status" value="1"/>
</dbReference>
<dbReference type="EMBL" id="AP027081">
    <property type="protein sequence ID" value="BDU77546.1"/>
    <property type="molecule type" value="Genomic_DNA"/>
</dbReference>
<dbReference type="Pfam" id="PF13927">
    <property type="entry name" value="Ig_3"/>
    <property type="match status" value="1"/>
</dbReference>
<dbReference type="InterPro" id="IPR050309">
    <property type="entry name" value="Type-B_Carboxylest/Lipase"/>
</dbReference>
<dbReference type="Gene3D" id="2.60.40.10">
    <property type="entry name" value="Immunoglobulins"/>
    <property type="match status" value="2"/>
</dbReference>
<dbReference type="InterPro" id="IPR013783">
    <property type="entry name" value="Ig-like_fold"/>
</dbReference>
<dbReference type="PROSITE" id="PS50835">
    <property type="entry name" value="IG_LIKE"/>
    <property type="match status" value="1"/>
</dbReference>